<keyword evidence="4 13" id="KW-0894">Sodium channel</keyword>
<dbReference type="WBParaSite" id="GPUH_0001372301-mRNA-1">
    <property type="protein sequence ID" value="GPUH_0001372301-mRNA-1"/>
    <property type="gene ID" value="GPUH_0001372301"/>
</dbReference>
<evidence type="ECO:0000256" key="6">
    <source>
        <dbReference type="ARBA" id="ARBA00022989"/>
    </source>
</evidence>
<sequence length="347" mass="39113">MLCNMVIKKLTLITHASLDTDFKLHVDPEFGNCYTFNWDVNKNYTSSKAGPMYGIRVLLFVNTSDYMATSEAAGVRLAIHSPTDFPFPDTFGYSAPVGFASSFGLKKHVVQRLSAPYGDCQREKKMNSSVYIYGDYDYNPEGCHRSCFQNTLLSKCGCGDPRFPVPRGKRHCSAFNATARGCLERAIAEIGDFHHITDNLKDCTCKQSCEHEIYGITFSASKWPSGATDLGSCDVSLTEDDCETFYSKNAAMVEVYYEQLNYELLKESEAYGVSFSVITIIECAVLFFDLITLCCKRHKEKQEFKRQSTLRQQEMEEAQKTATANTEKHGDNFEKQHTGPDSNMFQV</sequence>
<keyword evidence="6" id="KW-1133">Transmembrane helix</keyword>
<keyword evidence="7" id="KW-0915">Sodium</keyword>
<keyword evidence="12 13" id="KW-0407">Ion channel</keyword>
<name>A0A183DYB7_9BILA</name>
<feature type="compositionally biased region" description="Basic and acidic residues" evidence="14">
    <location>
        <begin position="326"/>
        <end position="338"/>
    </location>
</feature>
<evidence type="ECO:0000256" key="7">
    <source>
        <dbReference type="ARBA" id="ARBA00023053"/>
    </source>
</evidence>
<accession>A0A183DYB7</accession>
<proteinExistence type="inferred from homology"/>
<dbReference type="InterPro" id="IPR020903">
    <property type="entry name" value="ENaC_CS"/>
</dbReference>
<keyword evidence="10" id="KW-0325">Glycoprotein</keyword>
<evidence type="ECO:0000256" key="9">
    <source>
        <dbReference type="ARBA" id="ARBA00023136"/>
    </source>
</evidence>
<feature type="region of interest" description="Disordered" evidence="14">
    <location>
        <begin position="306"/>
        <end position="347"/>
    </location>
</feature>
<dbReference type="PRINTS" id="PR01078">
    <property type="entry name" value="AMINACHANNEL"/>
</dbReference>
<dbReference type="GO" id="GO:0005886">
    <property type="term" value="C:plasma membrane"/>
    <property type="evidence" value="ECO:0007669"/>
    <property type="project" value="TreeGrafter"/>
</dbReference>
<keyword evidence="11 13" id="KW-0739">Sodium transport</keyword>
<dbReference type="OrthoDB" id="6021021at2759"/>
<evidence type="ECO:0000256" key="1">
    <source>
        <dbReference type="ARBA" id="ARBA00004141"/>
    </source>
</evidence>
<evidence type="ECO:0000256" key="4">
    <source>
        <dbReference type="ARBA" id="ARBA00022461"/>
    </source>
</evidence>
<dbReference type="Proteomes" id="UP000271098">
    <property type="component" value="Unassembled WGS sequence"/>
</dbReference>
<protein>
    <submittedName>
        <fullName evidence="17">Amiloride-sensitive sodium channel subunit alpha</fullName>
    </submittedName>
</protein>
<evidence type="ECO:0000256" key="5">
    <source>
        <dbReference type="ARBA" id="ARBA00022692"/>
    </source>
</evidence>
<evidence type="ECO:0000256" key="12">
    <source>
        <dbReference type="ARBA" id="ARBA00023303"/>
    </source>
</evidence>
<dbReference type="EMBL" id="UYRT01080485">
    <property type="protein sequence ID" value="VDN22830.1"/>
    <property type="molecule type" value="Genomic_DNA"/>
</dbReference>
<evidence type="ECO:0000313" key="17">
    <source>
        <dbReference type="WBParaSite" id="GPUH_0001372301-mRNA-1"/>
    </source>
</evidence>
<evidence type="ECO:0000256" key="2">
    <source>
        <dbReference type="ARBA" id="ARBA00007193"/>
    </source>
</evidence>
<dbReference type="GO" id="GO:0015280">
    <property type="term" value="F:ligand-gated sodium channel activity"/>
    <property type="evidence" value="ECO:0007669"/>
    <property type="project" value="TreeGrafter"/>
</dbReference>
<keyword evidence="3 13" id="KW-0813">Transport</keyword>
<reference evidence="15 16" key="2">
    <citation type="submission" date="2018-11" db="EMBL/GenBank/DDBJ databases">
        <authorList>
            <consortium name="Pathogen Informatics"/>
        </authorList>
    </citation>
    <scope>NUCLEOTIDE SEQUENCE [LARGE SCALE GENOMIC DNA]</scope>
</reference>
<evidence type="ECO:0000313" key="15">
    <source>
        <dbReference type="EMBL" id="VDN22830.1"/>
    </source>
</evidence>
<dbReference type="Gene3D" id="2.60.470.10">
    <property type="entry name" value="Acid-sensing ion channels like domains"/>
    <property type="match status" value="2"/>
</dbReference>
<organism evidence="17">
    <name type="scientific">Gongylonema pulchrum</name>
    <dbReference type="NCBI Taxonomy" id="637853"/>
    <lineage>
        <taxon>Eukaryota</taxon>
        <taxon>Metazoa</taxon>
        <taxon>Ecdysozoa</taxon>
        <taxon>Nematoda</taxon>
        <taxon>Chromadorea</taxon>
        <taxon>Rhabditida</taxon>
        <taxon>Spirurina</taxon>
        <taxon>Spiruromorpha</taxon>
        <taxon>Spiruroidea</taxon>
        <taxon>Gongylonematidae</taxon>
        <taxon>Gongylonema</taxon>
    </lineage>
</organism>
<keyword evidence="9" id="KW-0472">Membrane</keyword>
<keyword evidence="16" id="KW-1185">Reference proteome</keyword>
<dbReference type="InterPro" id="IPR001873">
    <property type="entry name" value="ENaC"/>
</dbReference>
<comment type="subcellular location">
    <subcellularLocation>
        <location evidence="1">Membrane</location>
        <topology evidence="1">Multi-pass membrane protein</topology>
    </subcellularLocation>
</comment>
<evidence type="ECO:0000256" key="3">
    <source>
        <dbReference type="ARBA" id="ARBA00022448"/>
    </source>
</evidence>
<dbReference type="AlphaFoldDB" id="A0A183DYB7"/>
<gene>
    <name evidence="15" type="ORF">GPUH_LOCUS13708</name>
</gene>
<comment type="similarity">
    <text evidence="2 13">Belongs to the amiloride-sensitive sodium channel (TC 1.A.6) family.</text>
</comment>
<evidence type="ECO:0000256" key="8">
    <source>
        <dbReference type="ARBA" id="ARBA00023065"/>
    </source>
</evidence>
<keyword evidence="5 13" id="KW-0812">Transmembrane</keyword>
<evidence type="ECO:0000313" key="16">
    <source>
        <dbReference type="Proteomes" id="UP000271098"/>
    </source>
</evidence>
<evidence type="ECO:0000256" key="11">
    <source>
        <dbReference type="ARBA" id="ARBA00023201"/>
    </source>
</evidence>
<reference evidence="17" key="1">
    <citation type="submission" date="2016-06" db="UniProtKB">
        <authorList>
            <consortium name="WormBaseParasite"/>
        </authorList>
    </citation>
    <scope>IDENTIFICATION</scope>
</reference>
<keyword evidence="8 13" id="KW-0406">Ion transport</keyword>
<dbReference type="PROSITE" id="PS01206">
    <property type="entry name" value="ASC"/>
    <property type="match status" value="1"/>
</dbReference>
<evidence type="ECO:0000256" key="14">
    <source>
        <dbReference type="SAM" id="MobiDB-lite"/>
    </source>
</evidence>
<dbReference type="PANTHER" id="PTHR11690">
    <property type="entry name" value="AMILORIDE-SENSITIVE SODIUM CHANNEL-RELATED"/>
    <property type="match status" value="1"/>
</dbReference>
<evidence type="ECO:0000256" key="10">
    <source>
        <dbReference type="ARBA" id="ARBA00023180"/>
    </source>
</evidence>
<dbReference type="PANTHER" id="PTHR11690:SF276">
    <property type="entry name" value="DEGENERIN DEG-1"/>
    <property type="match status" value="1"/>
</dbReference>
<evidence type="ECO:0000256" key="13">
    <source>
        <dbReference type="RuleBase" id="RU000679"/>
    </source>
</evidence>
<dbReference type="Pfam" id="PF00858">
    <property type="entry name" value="ASC"/>
    <property type="match status" value="1"/>
</dbReference>